<protein>
    <submittedName>
        <fullName evidence="1">Uncharacterized protein</fullName>
    </submittedName>
</protein>
<evidence type="ECO:0000313" key="2">
    <source>
        <dbReference type="Proteomes" id="UP000183898"/>
    </source>
</evidence>
<dbReference type="Proteomes" id="UP000183898">
    <property type="component" value="Unassembled WGS sequence"/>
</dbReference>
<dbReference type="RefSeq" id="WP_074746319.1">
    <property type="nucleotide sequence ID" value="NZ_FOCT01000006.1"/>
</dbReference>
<proteinExistence type="predicted"/>
<accession>A0A1H8ITW7</accession>
<dbReference type="AlphaFoldDB" id="A0A1H8ITW7"/>
<evidence type="ECO:0000313" key="1">
    <source>
        <dbReference type="EMBL" id="SEN71148.1"/>
    </source>
</evidence>
<reference evidence="1 2" key="1">
    <citation type="submission" date="2016-10" db="EMBL/GenBank/DDBJ databases">
        <authorList>
            <person name="de Groot N.N."/>
        </authorList>
    </citation>
    <scope>NUCLEOTIDE SEQUENCE [LARGE SCALE GENOMIC DNA]</scope>
    <source>
        <strain evidence="1 2">Nl18</strain>
    </source>
</reference>
<organism evidence="1 2">
    <name type="scientific">Nitrosospira multiformis</name>
    <dbReference type="NCBI Taxonomy" id="1231"/>
    <lineage>
        <taxon>Bacteria</taxon>
        <taxon>Pseudomonadati</taxon>
        <taxon>Pseudomonadota</taxon>
        <taxon>Betaproteobacteria</taxon>
        <taxon>Nitrosomonadales</taxon>
        <taxon>Nitrosomonadaceae</taxon>
        <taxon>Nitrosospira</taxon>
    </lineage>
</organism>
<name>A0A1H8ITW7_9PROT</name>
<sequence>MKEWVYQVFIALDQLANTLLNGSADETISSRCFRLNHIKAYRVAEIFVNCLFFPFQGWDHCRNAYIKEVLGRQLPYEFYDLAVAMNIQHDKDRLGDRVQI</sequence>
<dbReference type="EMBL" id="FOCT01000006">
    <property type="protein sequence ID" value="SEN71148.1"/>
    <property type="molecule type" value="Genomic_DNA"/>
</dbReference>
<gene>
    <name evidence="1" type="ORF">SAMN05216404_106159</name>
</gene>